<dbReference type="Pfam" id="PF02036">
    <property type="entry name" value="SCP2"/>
    <property type="match status" value="1"/>
</dbReference>
<dbReference type="InterPro" id="IPR029039">
    <property type="entry name" value="Flavoprotein-like_sf"/>
</dbReference>
<gene>
    <name evidence="6" type="ORF">HMPREF9623_00059</name>
</gene>
<dbReference type="Gene3D" id="3.40.50.360">
    <property type="match status" value="1"/>
</dbReference>
<sequence>MKILLINGSPKGAKSNSLRLAHSFLDGIREQESERERAVELEELHLSTLRIAPCKGCFACWKQTPGTCCMKDDMQTVIEGLLSANLVIWSFPLYYYSVPGPLKTLIDRQLPMSLPFMCESRDGNGSGGHPSRYDRSMVKHVLISTCGFYSAEGNYDSVTRMFDHVLGQGKYTSIFCGQGELFRVKELSARTDAYLAAVRQAGKEYASGSIREETEMKLKALLYPREVFEKMADASWGISKDSGEKEEESLIFTRQMAALYNRDRFDGRERVLEICYTDLGKTYRIKLGKDGAEVLTDESLRATTRIDTPFSVWLALSRGEMRGDEALAKHLYTVSGDFSLMMNWDRYFGTEEQAEDRKPVLKLMTEKKPPRMQNMLFAWIALWVAVSVEPRIGALITLAVCSLLPLVTERYELCRYDRLSFGLVAGLAVYAAVTGNGLQAVCAGYLAFGCLWLGSCFTKEPLCAAYVKYRYGKDALQNPIFRKTNYILAAAWGVVYIVIAAVSYYLSGKVPALVLSIVVQAIPILMGLFTAWFQNWYPARVAAGK</sequence>
<dbReference type="SUPFAM" id="SSF52218">
    <property type="entry name" value="Flavoproteins"/>
    <property type="match status" value="1"/>
</dbReference>
<dbReference type="Proteomes" id="UP000018466">
    <property type="component" value="Unassembled WGS sequence"/>
</dbReference>
<evidence type="ECO:0008006" key="8">
    <source>
        <dbReference type="Google" id="ProtNLM"/>
    </source>
</evidence>
<dbReference type="InterPro" id="IPR036527">
    <property type="entry name" value="SCP2_sterol-bd_dom_sf"/>
</dbReference>
<protein>
    <recommendedName>
        <fullName evidence="8">Flavodoxin-like fold domain-containing protein</fullName>
    </recommendedName>
</protein>
<organism evidence="6 7">
    <name type="scientific">Stomatobaculum longum</name>
    <dbReference type="NCBI Taxonomy" id="796942"/>
    <lineage>
        <taxon>Bacteria</taxon>
        <taxon>Bacillati</taxon>
        <taxon>Bacillota</taxon>
        <taxon>Clostridia</taxon>
        <taxon>Lachnospirales</taxon>
        <taxon>Lachnospiraceae</taxon>
        <taxon>Stomatobaculum</taxon>
    </lineage>
</organism>
<keyword evidence="3" id="KW-0472">Membrane</keyword>
<dbReference type="SUPFAM" id="SSF55718">
    <property type="entry name" value="SCP-like"/>
    <property type="match status" value="1"/>
</dbReference>
<evidence type="ECO:0000256" key="2">
    <source>
        <dbReference type="ARBA" id="ARBA00022643"/>
    </source>
</evidence>
<evidence type="ECO:0000256" key="1">
    <source>
        <dbReference type="ARBA" id="ARBA00022630"/>
    </source>
</evidence>
<evidence type="ECO:0000259" key="5">
    <source>
        <dbReference type="Pfam" id="PF02525"/>
    </source>
</evidence>
<evidence type="ECO:0000313" key="7">
    <source>
        <dbReference type="Proteomes" id="UP000018466"/>
    </source>
</evidence>
<dbReference type="InterPro" id="IPR003033">
    <property type="entry name" value="SCP2_sterol-bd_dom"/>
</dbReference>
<dbReference type="Pfam" id="PF02525">
    <property type="entry name" value="Flavodoxin_2"/>
    <property type="match status" value="1"/>
</dbReference>
<keyword evidence="3" id="KW-1133">Transmembrane helix</keyword>
<proteinExistence type="predicted"/>
<dbReference type="PANTHER" id="PTHR43278">
    <property type="entry name" value="NAD(P)H-DEPENDENT FMN-CONTAINING OXIDOREDUCTASE YWQN-RELATED"/>
    <property type="match status" value="1"/>
</dbReference>
<keyword evidence="3" id="KW-0812">Transmembrane</keyword>
<evidence type="ECO:0000313" key="6">
    <source>
        <dbReference type="EMBL" id="EHO18591.1"/>
    </source>
</evidence>
<reference evidence="6 7" key="1">
    <citation type="submission" date="2011-10" db="EMBL/GenBank/DDBJ databases">
        <title>The Genome Sequence of Lachnospiraceae bacterium ACC2.</title>
        <authorList>
            <consortium name="The Broad Institute Genome Sequencing Platform"/>
            <person name="Earl A."/>
            <person name="Ward D."/>
            <person name="Feldgarden M."/>
            <person name="Gevers D."/>
            <person name="Sizova M."/>
            <person name="Hazen A."/>
            <person name="Epstein S."/>
            <person name="Young S.K."/>
            <person name="Zeng Q."/>
            <person name="Gargeya S."/>
            <person name="Fitzgerald M."/>
            <person name="Haas B."/>
            <person name="Abouelleil A."/>
            <person name="Alvarado L."/>
            <person name="Arachchi H.M."/>
            <person name="Berlin A."/>
            <person name="Brown A."/>
            <person name="Chapman S.B."/>
            <person name="Chen Z."/>
            <person name="Dunbar C."/>
            <person name="Freedman E."/>
            <person name="Gearin G."/>
            <person name="Goldberg J."/>
            <person name="Griggs A."/>
            <person name="Gujja S."/>
            <person name="Heiman D."/>
            <person name="Howarth C."/>
            <person name="Larson L."/>
            <person name="Lui A."/>
            <person name="MacDonald P.J.P."/>
            <person name="Montmayeur A."/>
            <person name="Murphy C."/>
            <person name="Neiman D."/>
            <person name="Pearson M."/>
            <person name="Priest M."/>
            <person name="Roberts A."/>
            <person name="Saif S."/>
            <person name="Shea T."/>
            <person name="Shenoy N."/>
            <person name="Sisk P."/>
            <person name="Stolte C."/>
            <person name="Sykes S."/>
            <person name="Wortman J."/>
            <person name="Nusbaum C."/>
            <person name="Birren B."/>
        </authorList>
    </citation>
    <scope>NUCLEOTIDE SEQUENCE [LARGE SCALE GENOMIC DNA]</scope>
    <source>
        <strain evidence="6 7">ACC2</strain>
    </source>
</reference>
<keyword evidence="1" id="KW-0285">Flavoprotein</keyword>
<accession>A0AA37DHA7</accession>
<comment type="caution">
    <text evidence="6">The sequence shown here is derived from an EMBL/GenBank/DDBJ whole genome shotgun (WGS) entry which is preliminary data.</text>
</comment>
<feature type="domain" description="Flavodoxin-like fold" evidence="5">
    <location>
        <begin position="1"/>
        <end position="178"/>
    </location>
</feature>
<dbReference type="AlphaFoldDB" id="A0AA37DHA7"/>
<dbReference type="InterPro" id="IPR051796">
    <property type="entry name" value="ISF_SsuE-like"/>
</dbReference>
<dbReference type="GeneID" id="86939859"/>
<name>A0AA37DHA7_9FIRM</name>
<evidence type="ECO:0000259" key="4">
    <source>
        <dbReference type="Pfam" id="PF02036"/>
    </source>
</evidence>
<feature type="transmembrane region" description="Helical" evidence="3">
    <location>
        <begin position="376"/>
        <end position="407"/>
    </location>
</feature>
<dbReference type="RefSeq" id="WP_009531894.1">
    <property type="nucleotide sequence ID" value="NZ_JH590861.1"/>
</dbReference>
<feature type="transmembrane region" description="Helical" evidence="3">
    <location>
        <begin position="444"/>
        <end position="467"/>
    </location>
</feature>
<keyword evidence="2" id="KW-0288">FMN</keyword>
<evidence type="ECO:0000256" key="3">
    <source>
        <dbReference type="SAM" id="Phobius"/>
    </source>
</evidence>
<dbReference type="InterPro" id="IPR003680">
    <property type="entry name" value="Flavodoxin_fold"/>
</dbReference>
<dbReference type="EMBL" id="AGEL01000002">
    <property type="protein sequence ID" value="EHO18591.1"/>
    <property type="molecule type" value="Genomic_DNA"/>
</dbReference>
<feature type="domain" description="SCP2" evidence="4">
    <location>
        <begin position="270"/>
        <end position="346"/>
    </location>
</feature>
<feature type="transmembrane region" description="Helical" evidence="3">
    <location>
        <begin position="487"/>
        <end position="506"/>
    </location>
</feature>
<feature type="transmembrane region" description="Helical" evidence="3">
    <location>
        <begin position="419"/>
        <end position="438"/>
    </location>
</feature>
<dbReference type="PANTHER" id="PTHR43278:SF2">
    <property type="entry name" value="IRON-SULFUR FLAVOPROTEIN"/>
    <property type="match status" value="1"/>
</dbReference>
<feature type="transmembrane region" description="Helical" evidence="3">
    <location>
        <begin position="512"/>
        <end position="533"/>
    </location>
</feature>
<keyword evidence="7" id="KW-1185">Reference proteome</keyword>